<dbReference type="PANTHER" id="PTHR35007">
    <property type="entry name" value="INTEGRAL MEMBRANE PROTEIN-RELATED"/>
    <property type="match status" value="1"/>
</dbReference>
<evidence type="ECO:0000259" key="7">
    <source>
        <dbReference type="Pfam" id="PF00482"/>
    </source>
</evidence>
<evidence type="ECO:0000256" key="2">
    <source>
        <dbReference type="ARBA" id="ARBA00022475"/>
    </source>
</evidence>
<evidence type="ECO:0000256" key="3">
    <source>
        <dbReference type="ARBA" id="ARBA00022692"/>
    </source>
</evidence>
<dbReference type="Pfam" id="PF00482">
    <property type="entry name" value="T2SSF"/>
    <property type="match status" value="1"/>
</dbReference>
<evidence type="ECO:0000256" key="1">
    <source>
        <dbReference type="ARBA" id="ARBA00004651"/>
    </source>
</evidence>
<comment type="subcellular location">
    <subcellularLocation>
        <location evidence="1">Cell membrane</location>
        <topology evidence="1">Multi-pass membrane protein</topology>
    </subcellularLocation>
</comment>
<name>A0A1M6RBZ3_9BRAD</name>
<accession>A0A1M6RBZ3</accession>
<evidence type="ECO:0000256" key="6">
    <source>
        <dbReference type="SAM" id="Phobius"/>
    </source>
</evidence>
<protein>
    <submittedName>
        <fullName evidence="8">Tight adherence protein C</fullName>
    </submittedName>
</protein>
<evidence type="ECO:0000313" key="8">
    <source>
        <dbReference type="EMBL" id="SHK29956.1"/>
    </source>
</evidence>
<keyword evidence="2" id="KW-1003">Cell membrane</keyword>
<keyword evidence="3 6" id="KW-0812">Transmembrane</keyword>
<evidence type="ECO:0000256" key="4">
    <source>
        <dbReference type="ARBA" id="ARBA00022989"/>
    </source>
</evidence>
<feature type="domain" description="Type II secretion system protein GspF" evidence="7">
    <location>
        <begin position="185"/>
        <end position="313"/>
    </location>
</feature>
<keyword evidence="5 6" id="KW-0472">Membrane</keyword>
<dbReference type="RefSeq" id="WP_079538874.1">
    <property type="nucleotide sequence ID" value="NZ_LT670844.1"/>
</dbReference>
<evidence type="ECO:0000313" key="9">
    <source>
        <dbReference type="Proteomes" id="UP000189935"/>
    </source>
</evidence>
<feature type="transmembrane region" description="Helical" evidence="6">
    <location>
        <begin position="296"/>
        <end position="318"/>
    </location>
</feature>
<dbReference type="Proteomes" id="UP000189935">
    <property type="component" value="Chromosome I"/>
</dbReference>
<gene>
    <name evidence="8" type="ORF">SAMN05444159_2932</name>
</gene>
<feature type="transmembrane region" description="Helical" evidence="6">
    <location>
        <begin position="116"/>
        <end position="138"/>
    </location>
</feature>
<reference evidence="8 9" key="1">
    <citation type="submission" date="2016-11" db="EMBL/GenBank/DDBJ databases">
        <authorList>
            <person name="Jaros S."/>
            <person name="Januszkiewicz K."/>
            <person name="Wedrychowicz H."/>
        </authorList>
    </citation>
    <scope>NUCLEOTIDE SEQUENCE [LARGE SCALE GENOMIC DNA]</scope>
    <source>
        <strain evidence="8 9">GAS499</strain>
    </source>
</reference>
<dbReference type="InterPro" id="IPR018076">
    <property type="entry name" value="T2SS_GspF_dom"/>
</dbReference>
<dbReference type="PANTHER" id="PTHR35007:SF2">
    <property type="entry name" value="PILUS ASSEMBLE PROTEIN"/>
    <property type="match status" value="1"/>
</dbReference>
<organism evidence="8 9">
    <name type="scientific">Bradyrhizobium lablabi</name>
    <dbReference type="NCBI Taxonomy" id="722472"/>
    <lineage>
        <taxon>Bacteria</taxon>
        <taxon>Pseudomonadati</taxon>
        <taxon>Pseudomonadota</taxon>
        <taxon>Alphaproteobacteria</taxon>
        <taxon>Hyphomicrobiales</taxon>
        <taxon>Nitrobacteraceae</taxon>
        <taxon>Bradyrhizobium</taxon>
    </lineage>
</organism>
<dbReference type="EMBL" id="LT670844">
    <property type="protein sequence ID" value="SHK29956.1"/>
    <property type="molecule type" value="Genomic_DNA"/>
</dbReference>
<proteinExistence type="predicted"/>
<evidence type="ECO:0000256" key="5">
    <source>
        <dbReference type="ARBA" id="ARBA00023136"/>
    </source>
</evidence>
<keyword evidence="4 6" id="KW-1133">Transmembrane helix</keyword>
<feature type="transmembrane region" description="Helical" evidence="6">
    <location>
        <begin position="144"/>
        <end position="166"/>
    </location>
</feature>
<dbReference type="AlphaFoldDB" id="A0A1M6RBZ3"/>
<dbReference type="GO" id="GO:0005886">
    <property type="term" value="C:plasma membrane"/>
    <property type="evidence" value="ECO:0007669"/>
    <property type="project" value="UniProtKB-SubCell"/>
</dbReference>
<feature type="transmembrane region" description="Helical" evidence="6">
    <location>
        <begin position="14"/>
        <end position="36"/>
    </location>
</feature>
<dbReference type="OrthoDB" id="9810662at2"/>
<sequence length="324" mass="36498">MADFLITKLHDPHFMTMLLAAIAVSATAYTLIMPLFAGESLAKRMKAVASERERIKQRERERLNKSEKVSLRQTPKQLVSKVVEDFNLGKWLAQEAAREKLTMAGYRGQAPYITFLFFRLVTPIVFFLATVLYVFVITHLEKPMTIKIGICIGAAYFGLQAPMLFLKNAISKRQLSIKRAFPDALDLLLICIESGMSIETAFRKVSTEIVTQSIALSEEFTLTTAELSYLQDRKVAYENLAKRTGLEGVKSVCLALQQSERYGTPLGQSLRVMAQENRDMRMNEAEKKAAALPPKLTVPMILFFLPCLFIVILGPSYIKVTMLQ</sequence>